<dbReference type="RefSeq" id="WP_212535525.1">
    <property type="nucleotide sequence ID" value="NZ_JAGTUU010000002.1"/>
</dbReference>
<gene>
    <name evidence="1" type="ORF">KB874_05345</name>
</gene>
<evidence type="ECO:0000313" key="2">
    <source>
        <dbReference type="Proteomes" id="UP000681356"/>
    </source>
</evidence>
<sequence>MIKLVSTAIAATGLSVLAGFALFSGHGAIAHGALLPDQPFVSSSALAPAALVQADVVTPTPAVSLAGLVAPVTVAGQSHAPSTSPRPEQRPILVAEATDLFDEQRTEFSIERLFGEPGRNAGTEGGSNVTTPRIVRATQPATPDNQQAARKKLFLPYMIGIAR</sequence>
<accession>A0A8J7WB79</accession>
<organism evidence="1 2">
    <name type="scientific">Thetidibacter halocola</name>
    <dbReference type="NCBI Taxonomy" id="2827239"/>
    <lineage>
        <taxon>Bacteria</taxon>
        <taxon>Pseudomonadati</taxon>
        <taxon>Pseudomonadota</taxon>
        <taxon>Alphaproteobacteria</taxon>
        <taxon>Rhodobacterales</taxon>
        <taxon>Roseobacteraceae</taxon>
        <taxon>Thetidibacter</taxon>
    </lineage>
</organism>
<keyword evidence="2" id="KW-1185">Reference proteome</keyword>
<proteinExistence type="predicted"/>
<dbReference type="EMBL" id="JAGTUU010000002">
    <property type="protein sequence ID" value="MBS0123552.1"/>
    <property type="molecule type" value="Genomic_DNA"/>
</dbReference>
<name>A0A8J7WB79_9RHOB</name>
<comment type="caution">
    <text evidence="1">The sequence shown here is derived from an EMBL/GenBank/DDBJ whole genome shotgun (WGS) entry which is preliminary data.</text>
</comment>
<dbReference type="AlphaFoldDB" id="A0A8J7WB79"/>
<evidence type="ECO:0000313" key="1">
    <source>
        <dbReference type="EMBL" id="MBS0123552.1"/>
    </source>
</evidence>
<dbReference type="Proteomes" id="UP000681356">
    <property type="component" value="Unassembled WGS sequence"/>
</dbReference>
<reference evidence="1" key="1">
    <citation type="submission" date="2021-04" db="EMBL/GenBank/DDBJ databases">
        <authorList>
            <person name="Yoon J."/>
        </authorList>
    </citation>
    <scope>NUCLEOTIDE SEQUENCE</scope>
    <source>
        <strain evidence="1">KMU-90</strain>
    </source>
</reference>
<protein>
    <submittedName>
        <fullName evidence="1">Uncharacterized protein</fullName>
    </submittedName>
</protein>